<protein>
    <submittedName>
        <fullName evidence="1">Uncharacterized protein</fullName>
    </submittedName>
</protein>
<reference evidence="1" key="1">
    <citation type="submission" date="2023-07" db="EMBL/GenBank/DDBJ databases">
        <title>Chromosome-level genome assembly of Artemia franciscana.</title>
        <authorList>
            <person name="Jo E."/>
        </authorList>
    </citation>
    <scope>NUCLEOTIDE SEQUENCE</scope>
    <source>
        <tissue evidence="1">Whole body</tissue>
    </source>
</reference>
<dbReference type="GO" id="GO:0036158">
    <property type="term" value="P:outer dynein arm assembly"/>
    <property type="evidence" value="ECO:0007669"/>
    <property type="project" value="TreeGrafter"/>
</dbReference>
<accession>A0AA88I2Q9</accession>
<name>A0AA88I2Q9_ARTSF</name>
<dbReference type="InterPro" id="IPR052298">
    <property type="entry name" value="ZMYND10"/>
</dbReference>
<dbReference type="PANTHER" id="PTHR13244">
    <property type="entry name" value="ZINC FINGER MYND DOMAIN CONTAINING PROTEIN 10"/>
    <property type="match status" value="1"/>
</dbReference>
<evidence type="ECO:0000313" key="2">
    <source>
        <dbReference type="Proteomes" id="UP001187531"/>
    </source>
</evidence>
<keyword evidence="2" id="KW-1185">Reference proteome</keyword>
<dbReference type="GO" id="GO:0044458">
    <property type="term" value="P:motile cilium assembly"/>
    <property type="evidence" value="ECO:0007669"/>
    <property type="project" value="TreeGrafter"/>
</dbReference>
<evidence type="ECO:0000313" key="1">
    <source>
        <dbReference type="EMBL" id="KAK2722860.1"/>
    </source>
</evidence>
<dbReference type="GO" id="GO:0034451">
    <property type="term" value="C:centriolar satellite"/>
    <property type="evidence" value="ECO:0007669"/>
    <property type="project" value="TreeGrafter"/>
</dbReference>
<dbReference type="EMBL" id="JAVRJZ010000005">
    <property type="protein sequence ID" value="KAK2722860.1"/>
    <property type="molecule type" value="Genomic_DNA"/>
</dbReference>
<dbReference type="PANTHER" id="PTHR13244:SF7">
    <property type="entry name" value="ZINC FINGER MYND DOMAIN-CONTAINING PROTEIN 10"/>
    <property type="match status" value="1"/>
</dbReference>
<proteinExistence type="predicted"/>
<dbReference type="Proteomes" id="UP001187531">
    <property type="component" value="Unassembled WGS sequence"/>
</dbReference>
<dbReference type="GO" id="GO:0005737">
    <property type="term" value="C:cytoplasm"/>
    <property type="evidence" value="ECO:0007669"/>
    <property type="project" value="TreeGrafter"/>
</dbReference>
<gene>
    <name evidence="1" type="ORF">QYM36_003156</name>
</gene>
<organism evidence="1 2">
    <name type="scientific">Artemia franciscana</name>
    <name type="common">Brine shrimp</name>
    <name type="synonym">Artemia sanfranciscana</name>
    <dbReference type="NCBI Taxonomy" id="6661"/>
    <lineage>
        <taxon>Eukaryota</taxon>
        <taxon>Metazoa</taxon>
        <taxon>Ecdysozoa</taxon>
        <taxon>Arthropoda</taxon>
        <taxon>Crustacea</taxon>
        <taxon>Branchiopoda</taxon>
        <taxon>Anostraca</taxon>
        <taxon>Artemiidae</taxon>
        <taxon>Artemia</taxon>
    </lineage>
</organism>
<comment type="caution">
    <text evidence="1">The sequence shown here is derived from an EMBL/GenBank/DDBJ whole genome shotgun (WGS) entry which is preliminary data.</text>
</comment>
<sequence length="425" mass="47675">MEEPEIKSLLLKNNKVHVLIHEMLLISCWRIHVLPELLQKLPSSLTEKDDKTSTLELLLYGILYHEVTTGGIVAQLLFDEQICEMAGEDGPDLVDYCCRQITDFRLSPTESGTAETIAKTGPTDVTQYTNNIFLRTVANAVSILRFLACHSERLSPSFLTRMLVTHDVPMMIFKLLESNRLLELDTKEHMLYSTTEHHALILLTVLLLSPEACYKYDLTEERKRAFLKIPSLIKSERFQTHASISILGRWLEDLEVKNSKSCQNYISLVEEIGSSYEVIDKEAEKNKIQLGQHFLAVLDSVEEKELIGRIMASYEVEKLLLAYNSILFGSADPISLGEPINPPKTVGELQEGLDKIGAEIASDPPPSRAPGITPFDLNHTEELSSSEAQKVEATVKEVGSKLGLRAKKGKHFPFVNLIDPNSWGC</sequence>
<dbReference type="GO" id="GO:0036159">
    <property type="term" value="P:inner dynein arm assembly"/>
    <property type="evidence" value="ECO:0007669"/>
    <property type="project" value="TreeGrafter"/>
</dbReference>
<dbReference type="AlphaFoldDB" id="A0AA88I2Q9"/>